<gene>
    <name evidence="6" type="primary">def</name>
    <name evidence="7" type="ORF">SAMN05443639_108212</name>
</gene>
<keyword evidence="2 6" id="KW-0479">Metal-binding</keyword>
<evidence type="ECO:0000256" key="5">
    <source>
        <dbReference type="ARBA" id="ARBA00023004"/>
    </source>
</evidence>
<keyword evidence="5 6" id="KW-0408">Iron</keyword>
<dbReference type="SUPFAM" id="SSF56420">
    <property type="entry name" value="Peptide deformylase"/>
    <property type="match status" value="1"/>
</dbReference>
<evidence type="ECO:0000313" key="7">
    <source>
        <dbReference type="EMBL" id="SEU15468.1"/>
    </source>
</evidence>
<dbReference type="CDD" id="cd00487">
    <property type="entry name" value="Pep_deformylase"/>
    <property type="match status" value="1"/>
</dbReference>
<dbReference type="PANTHER" id="PTHR10458:SF22">
    <property type="entry name" value="PEPTIDE DEFORMYLASE"/>
    <property type="match status" value="1"/>
</dbReference>
<keyword evidence="8" id="KW-1185">Reference proteome</keyword>
<comment type="catalytic activity">
    <reaction evidence="6">
        <text>N-terminal N-formyl-L-methionyl-[peptide] + H2O = N-terminal L-methionyl-[peptide] + formate</text>
        <dbReference type="Rhea" id="RHEA:24420"/>
        <dbReference type="Rhea" id="RHEA-COMP:10639"/>
        <dbReference type="Rhea" id="RHEA-COMP:10640"/>
        <dbReference type="ChEBI" id="CHEBI:15377"/>
        <dbReference type="ChEBI" id="CHEBI:15740"/>
        <dbReference type="ChEBI" id="CHEBI:49298"/>
        <dbReference type="ChEBI" id="CHEBI:64731"/>
        <dbReference type="EC" id="3.5.1.88"/>
    </reaction>
</comment>
<dbReference type="AlphaFoldDB" id="A0A1I0JWT8"/>
<dbReference type="FunFam" id="3.90.45.10:FF:000005">
    <property type="entry name" value="Peptide deformylase"/>
    <property type="match status" value="1"/>
</dbReference>
<feature type="binding site" evidence="6">
    <location>
        <position position="92"/>
    </location>
    <ligand>
        <name>Fe cation</name>
        <dbReference type="ChEBI" id="CHEBI:24875"/>
    </ligand>
</feature>
<feature type="binding site" evidence="6">
    <location>
        <position position="138"/>
    </location>
    <ligand>
        <name>Fe cation</name>
        <dbReference type="ChEBI" id="CHEBI:24875"/>
    </ligand>
</feature>
<evidence type="ECO:0000256" key="2">
    <source>
        <dbReference type="ARBA" id="ARBA00022723"/>
    </source>
</evidence>
<dbReference type="HAMAP" id="MF_00163">
    <property type="entry name" value="Pep_deformylase"/>
    <property type="match status" value="1"/>
</dbReference>
<comment type="similarity">
    <text evidence="1 6">Belongs to the polypeptide deformylase family.</text>
</comment>
<name>A0A1I0JWT8_9BACT</name>
<dbReference type="PANTHER" id="PTHR10458">
    <property type="entry name" value="PEPTIDE DEFORMYLASE"/>
    <property type="match status" value="1"/>
</dbReference>
<keyword evidence="4 6" id="KW-0648">Protein biosynthesis</keyword>
<dbReference type="Proteomes" id="UP000199181">
    <property type="component" value="Unassembled WGS sequence"/>
</dbReference>
<sequence length="173" mass="19183">MVREILIWPHPVLKQKAQPVAQVDDAVRALVKDMFETMYAADGVGLAAPQVGILQRIIVLDTTPRQPDSKPLAMINPEIIGMEGSTTYTEGCLSIPGEAEDVDRAATVTVKFLDVDGQERTLACDDLLAIAVQHETDHLDGTVFVDHVSSLKREIIRKRMKRLKSERETRPQA</sequence>
<dbReference type="Gene3D" id="3.90.45.10">
    <property type="entry name" value="Peptide deformylase"/>
    <property type="match status" value="1"/>
</dbReference>
<accession>A0A1I0JWT8</accession>
<evidence type="ECO:0000256" key="1">
    <source>
        <dbReference type="ARBA" id="ARBA00010759"/>
    </source>
</evidence>
<keyword evidence="3 6" id="KW-0378">Hydrolase</keyword>
<dbReference type="GO" id="GO:0046872">
    <property type="term" value="F:metal ion binding"/>
    <property type="evidence" value="ECO:0007669"/>
    <property type="project" value="UniProtKB-KW"/>
</dbReference>
<feature type="binding site" evidence="6">
    <location>
        <position position="134"/>
    </location>
    <ligand>
        <name>Fe cation</name>
        <dbReference type="ChEBI" id="CHEBI:24875"/>
    </ligand>
</feature>
<reference evidence="8" key="1">
    <citation type="submission" date="2016-10" db="EMBL/GenBank/DDBJ databases">
        <authorList>
            <person name="Varghese N."/>
            <person name="Submissions S."/>
        </authorList>
    </citation>
    <scope>NUCLEOTIDE SEQUENCE [LARGE SCALE GENOMIC DNA]</scope>
    <source>
        <strain evidence="8">DSM 16858</strain>
    </source>
</reference>
<dbReference type="NCBIfam" id="NF001159">
    <property type="entry name" value="PRK00150.1-3"/>
    <property type="match status" value="1"/>
</dbReference>
<dbReference type="EC" id="3.5.1.88" evidence="6"/>
<evidence type="ECO:0000256" key="6">
    <source>
        <dbReference type="HAMAP-Rule" id="MF_00163"/>
    </source>
</evidence>
<dbReference type="GO" id="GO:0006412">
    <property type="term" value="P:translation"/>
    <property type="evidence" value="ECO:0007669"/>
    <property type="project" value="UniProtKB-UniRule"/>
</dbReference>
<evidence type="ECO:0000256" key="4">
    <source>
        <dbReference type="ARBA" id="ARBA00022917"/>
    </source>
</evidence>
<dbReference type="PRINTS" id="PR01576">
    <property type="entry name" value="PDEFORMYLASE"/>
</dbReference>
<evidence type="ECO:0000313" key="8">
    <source>
        <dbReference type="Proteomes" id="UP000199181"/>
    </source>
</evidence>
<dbReference type="InterPro" id="IPR023635">
    <property type="entry name" value="Peptide_deformylase"/>
</dbReference>
<comment type="function">
    <text evidence="6">Removes the formyl group from the N-terminal Met of newly synthesized proteins. Requires at least a dipeptide for an efficient rate of reaction. N-terminal L-methionine is a prerequisite for activity but the enzyme has broad specificity at other positions.</text>
</comment>
<dbReference type="Pfam" id="PF01327">
    <property type="entry name" value="Pep_deformylase"/>
    <property type="match status" value="1"/>
</dbReference>
<proteinExistence type="inferred from homology"/>
<dbReference type="PIRSF" id="PIRSF004749">
    <property type="entry name" value="Pep_def"/>
    <property type="match status" value="1"/>
</dbReference>
<dbReference type="EMBL" id="FOIJ01000008">
    <property type="protein sequence ID" value="SEU15468.1"/>
    <property type="molecule type" value="Genomic_DNA"/>
</dbReference>
<dbReference type="GO" id="GO:0042586">
    <property type="term" value="F:peptide deformylase activity"/>
    <property type="evidence" value="ECO:0007669"/>
    <property type="project" value="UniProtKB-UniRule"/>
</dbReference>
<dbReference type="RefSeq" id="WP_093521871.1">
    <property type="nucleotide sequence ID" value="NZ_FOIJ01000008.1"/>
</dbReference>
<organism evidence="7 8">
    <name type="scientific">Stigmatella erecta</name>
    <dbReference type="NCBI Taxonomy" id="83460"/>
    <lineage>
        <taxon>Bacteria</taxon>
        <taxon>Pseudomonadati</taxon>
        <taxon>Myxococcota</taxon>
        <taxon>Myxococcia</taxon>
        <taxon>Myxococcales</taxon>
        <taxon>Cystobacterineae</taxon>
        <taxon>Archangiaceae</taxon>
        <taxon>Stigmatella</taxon>
    </lineage>
</organism>
<dbReference type="NCBIfam" id="TIGR00079">
    <property type="entry name" value="pept_deformyl"/>
    <property type="match status" value="1"/>
</dbReference>
<evidence type="ECO:0000256" key="3">
    <source>
        <dbReference type="ARBA" id="ARBA00022801"/>
    </source>
</evidence>
<feature type="active site" evidence="6">
    <location>
        <position position="135"/>
    </location>
</feature>
<protein>
    <recommendedName>
        <fullName evidence="6">Peptide deformylase</fullName>
        <shortName evidence="6">PDF</shortName>
        <ecNumber evidence="6">3.5.1.88</ecNumber>
    </recommendedName>
    <alternativeName>
        <fullName evidence="6">Polypeptide deformylase</fullName>
    </alternativeName>
</protein>
<comment type="cofactor">
    <cofactor evidence="6">
        <name>Fe(2+)</name>
        <dbReference type="ChEBI" id="CHEBI:29033"/>
    </cofactor>
    <text evidence="6">Binds 1 Fe(2+) ion.</text>
</comment>
<dbReference type="InterPro" id="IPR036821">
    <property type="entry name" value="Peptide_deformylase_sf"/>
</dbReference>